<sequence length="196" mass="22175">MLSKEIALHGLMAAVALVTVLHTRNRLQRDLEDMRWRLTIHALTVRDTYGSPVPLQRFAGQVMLIVNIASKCGLTSSQYYGLRQLIEEYEDRGLSILNFPCNQFGGQMPESDGQEILDHLRKEGANIGHLFAKIEVKGAQADPLYKLLTRHQHDIEWNFVKFLVDRRGNIHKRYGAELEPVALAGDIELLLADASE</sequence>
<protein>
    <recommendedName>
        <fullName evidence="5">Glutathione peroxidase</fullName>
    </recommendedName>
</protein>
<dbReference type="Pfam" id="PF00255">
    <property type="entry name" value="GSHPx"/>
    <property type="match status" value="1"/>
</dbReference>
<gene>
    <name evidence="7" type="primary">Gpxl</name>
</gene>
<evidence type="ECO:0000256" key="1">
    <source>
        <dbReference type="ARBA" id="ARBA00006926"/>
    </source>
</evidence>
<dbReference type="SUPFAM" id="SSF52833">
    <property type="entry name" value="Thioredoxin-like"/>
    <property type="match status" value="1"/>
</dbReference>
<dbReference type="PANTHER" id="PTHR11592:SF78">
    <property type="entry name" value="GLUTATHIONE PEROXIDASE"/>
    <property type="match status" value="1"/>
</dbReference>
<dbReference type="PIRSF" id="PIRSF000303">
    <property type="entry name" value="Glutathion_perox"/>
    <property type="match status" value="1"/>
</dbReference>
<reference evidence="7" key="1">
    <citation type="submission" date="2025-08" db="UniProtKB">
        <authorList>
            <consortium name="RefSeq"/>
        </authorList>
    </citation>
    <scope>IDENTIFICATION</scope>
</reference>
<keyword evidence="2 5" id="KW-0575">Peroxidase</keyword>
<evidence type="ECO:0000256" key="3">
    <source>
        <dbReference type="ARBA" id="ARBA00023002"/>
    </source>
</evidence>
<evidence type="ECO:0000256" key="2">
    <source>
        <dbReference type="ARBA" id="ARBA00022559"/>
    </source>
</evidence>
<dbReference type="GO" id="GO:0006979">
    <property type="term" value="P:response to oxidative stress"/>
    <property type="evidence" value="ECO:0007669"/>
    <property type="project" value="InterPro"/>
</dbReference>
<name>A0AB39ZRF9_DROSZ</name>
<dbReference type="RefSeq" id="XP_016940514.3">
    <property type="nucleotide sequence ID" value="XM_017085025.4"/>
</dbReference>
<feature type="active site" evidence="4">
    <location>
        <position position="72"/>
    </location>
</feature>
<keyword evidence="3 5" id="KW-0560">Oxidoreductase</keyword>
<accession>A0AB39ZRF9</accession>
<evidence type="ECO:0000256" key="5">
    <source>
        <dbReference type="RuleBase" id="RU000499"/>
    </source>
</evidence>
<dbReference type="AlphaFoldDB" id="A0AB39ZRF9"/>
<dbReference type="CDD" id="cd00340">
    <property type="entry name" value="GSH_Peroxidase"/>
    <property type="match status" value="1"/>
</dbReference>
<proteinExistence type="inferred from homology"/>
<dbReference type="PANTHER" id="PTHR11592">
    <property type="entry name" value="GLUTATHIONE PEROXIDASE"/>
    <property type="match status" value="1"/>
</dbReference>
<dbReference type="PRINTS" id="PR01011">
    <property type="entry name" value="GLUTPROXDASE"/>
</dbReference>
<dbReference type="InterPro" id="IPR000889">
    <property type="entry name" value="Glutathione_peroxidase"/>
</dbReference>
<dbReference type="InterPro" id="IPR036249">
    <property type="entry name" value="Thioredoxin-like_sf"/>
</dbReference>
<dbReference type="PROSITE" id="PS51355">
    <property type="entry name" value="GLUTATHIONE_PEROXID_3"/>
    <property type="match status" value="1"/>
</dbReference>
<evidence type="ECO:0000256" key="4">
    <source>
        <dbReference type="PIRSR" id="PIRSR000303-1"/>
    </source>
</evidence>
<dbReference type="GO" id="GO:0004601">
    <property type="term" value="F:peroxidase activity"/>
    <property type="evidence" value="ECO:0007669"/>
    <property type="project" value="UniProtKB-KW"/>
</dbReference>
<dbReference type="Proteomes" id="UP001652628">
    <property type="component" value="Chromosome 2R"/>
</dbReference>
<evidence type="ECO:0000313" key="6">
    <source>
        <dbReference type="Proteomes" id="UP001652628"/>
    </source>
</evidence>
<comment type="similarity">
    <text evidence="1 5">Belongs to the glutathione peroxidase family.</text>
</comment>
<keyword evidence="6" id="KW-1185">Reference proteome</keyword>
<dbReference type="Gene3D" id="3.40.30.10">
    <property type="entry name" value="Glutaredoxin"/>
    <property type="match status" value="1"/>
</dbReference>
<evidence type="ECO:0000313" key="7">
    <source>
        <dbReference type="RefSeq" id="XP_016940514.3"/>
    </source>
</evidence>
<dbReference type="GeneID" id="108017866"/>
<organism evidence="6 7">
    <name type="scientific">Drosophila suzukii</name>
    <name type="common">Spotted-wing drosophila fruit fly</name>
    <dbReference type="NCBI Taxonomy" id="28584"/>
    <lineage>
        <taxon>Eukaryota</taxon>
        <taxon>Metazoa</taxon>
        <taxon>Ecdysozoa</taxon>
        <taxon>Arthropoda</taxon>
        <taxon>Hexapoda</taxon>
        <taxon>Insecta</taxon>
        <taxon>Pterygota</taxon>
        <taxon>Neoptera</taxon>
        <taxon>Endopterygota</taxon>
        <taxon>Diptera</taxon>
        <taxon>Brachycera</taxon>
        <taxon>Muscomorpha</taxon>
        <taxon>Ephydroidea</taxon>
        <taxon>Drosophilidae</taxon>
        <taxon>Drosophila</taxon>
        <taxon>Sophophora</taxon>
    </lineage>
</organism>